<name>A0AAW0WQC1_CHEQU</name>
<dbReference type="InterPro" id="IPR011074">
    <property type="entry name" value="CRAL/TRIO_N_dom"/>
</dbReference>
<dbReference type="GO" id="GO:0016020">
    <property type="term" value="C:membrane"/>
    <property type="evidence" value="ECO:0007669"/>
    <property type="project" value="TreeGrafter"/>
</dbReference>
<dbReference type="SMART" id="SM01100">
    <property type="entry name" value="CRAL_TRIO_N"/>
    <property type="match status" value="1"/>
</dbReference>
<evidence type="ECO:0000313" key="3">
    <source>
        <dbReference type="Proteomes" id="UP001445076"/>
    </source>
</evidence>
<dbReference type="PANTHER" id="PTHR10174">
    <property type="entry name" value="ALPHA-TOCOPHEROL TRANSFER PROTEIN-RELATED"/>
    <property type="match status" value="1"/>
</dbReference>
<accession>A0AAW0WQC1</accession>
<protein>
    <recommendedName>
        <fullName evidence="1">CRAL-TRIO domain-containing protein</fullName>
    </recommendedName>
</protein>
<dbReference type="PROSITE" id="PS50191">
    <property type="entry name" value="CRAL_TRIO"/>
    <property type="match status" value="1"/>
</dbReference>
<dbReference type="GO" id="GO:1902936">
    <property type="term" value="F:phosphatidylinositol bisphosphate binding"/>
    <property type="evidence" value="ECO:0007669"/>
    <property type="project" value="TreeGrafter"/>
</dbReference>
<dbReference type="InterPro" id="IPR036273">
    <property type="entry name" value="CRAL/TRIO_N_dom_sf"/>
</dbReference>
<dbReference type="AlphaFoldDB" id="A0AAW0WQC1"/>
<dbReference type="InterPro" id="IPR036865">
    <property type="entry name" value="CRAL-TRIO_dom_sf"/>
</dbReference>
<dbReference type="SMART" id="SM00516">
    <property type="entry name" value="SEC14"/>
    <property type="match status" value="1"/>
</dbReference>
<reference evidence="2 3" key="1">
    <citation type="journal article" date="2024" name="BMC Genomics">
        <title>Genome assembly of redclaw crayfish (Cherax quadricarinatus) provides insights into its immune adaptation and hypoxia tolerance.</title>
        <authorList>
            <person name="Liu Z."/>
            <person name="Zheng J."/>
            <person name="Li H."/>
            <person name="Fang K."/>
            <person name="Wang S."/>
            <person name="He J."/>
            <person name="Zhou D."/>
            <person name="Weng S."/>
            <person name="Chi M."/>
            <person name="Gu Z."/>
            <person name="He J."/>
            <person name="Li F."/>
            <person name="Wang M."/>
        </authorList>
    </citation>
    <scope>NUCLEOTIDE SEQUENCE [LARGE SCALE GENOMIC DNA]</scope>
    <source>
        <strain evidence="2">ZL_2023a</strain>
    </source>
</reference>
<dbReference type="Gene3D" id="1.10.8.20">
    <property type="entry name" value="N-terminal domain of phosphatidylinositol transfer protein sec14p"/>
    <property type="match status" value="1"/>
</dbReference>
<evidence type="ECO:0000259" key="1">
    <source>
        <dbReference type="PROSITE" id="PS50191"/>
    </source>
</evidence>
<dbReference type="Pfam" id="PF00650">
    <property type="entry name" value="CRAL_TRIO"/>
    <property type="match status" value="1"/>
</dbReference>
<dbReference type="PANTHER" id="PTHR10174:SF224">
    <property type="entry name" value="RETINOL-BINDING PROTEIN PINTA"/>
    <property type="match status" value="1"/>
</dbReference>
<proteinExistence type="predicted"/>
<evidence type="ECO:0000313" key="2">
    <source>
        <dbReference type="EMBL" id="KAK8734207.1"/>
    </source>
</evidence>
<dbReference type="SUPFAM" id="SSF46938">
    <property type="entry name" value="CRAL/TRIO N-terminal domain"/>
    <property type="match status" value="1"/>
</dbReference>
<dbReference type="EMBL" id="JARKIK010000051">
    <property type="protein sequence ID" value="KAK8734207.1"/>
    <property type="molecule type" value="Genomic_DNA"/>
</dbReference>
<sequence length="326" mass="37775">DCTFSGDRVALVAVKMVGEYVCTLSEELLQRAKEEINEVPERRADDIEHIRDWLKHQPHITARLDDWTILRFLRGCKFSLQRTKEKLDMFYTCKTLCPEWYKNRDPQDKKIRAILELGIMLPLPGHDHLGRKVILGRWGVYDPQQVSVDDMNRASLMISDILAEEDEQTTITGSVFVGDSEGMTMAHIASFTPSLMKKSMVLWQEGYPMRPKGLHYINTPAAFDTVFNIFKSFMKEKMRKRVHIHGTDMESLYRHVPKSVLPVEYGGTNGTIEEITKYWIERLDARRDWLLEDEKYVVDESKRPGKAKTSAELFGLEGSFRKLNVD</sequence>
<feature type="domain" description="CRAL-TRIO" evidence="1">
    <location>
        <begin position="107"/>
        <end position="273"/>
    </location>
</feature>
<keyword evidence="3" id="KW-1185">Reference proteome</keyword>
<dbReference type="InterPro" id="IPR001251">
    <property type="entry name" value="CRAL-TRIO_dom"/>
</dbReference>
<dbReference type="Gene3D" id="1.20.5.1200">
    <property type="entry name" value="Alpha-tocopherol transfer"/>
    <property type="match status" value="1"/>
</dbReference>
<dbReference type="Gene3D" id="3.40.525.10">
    <property type="entry name" value="CRAL-TRIO lipid binding domain"/>
    <property type="match status" value="1"/>
</dbReference>
<gene>
    <name evidence="2" type="ORF">OTU49_006058</name>
</gene>
<organism evidence="2 3">
    <name type="scientific">Cherax quadricarinatus</name>
    <name type="common">Australian red claw crayfish</name>
    <dbReference type="NCBI Taxonomy" id="27406"/>
    <lineage>
        <taxon>Eukaryota</taxon>
        <taxon>Metazoa</taxon>
        <taxon>Ecdysozoa</taxon>
        <taxon>Arthropoda</taxon>
        <taxon>Crustacea</taxon>
        <taxon>Multicrustacea</taxon>
        <taxon>Malacostraca</taxon>
        <taxon>Eumalacostraca</taxon>
        <taxon>Eucarida</taxon>
        <taxon>Decapoda</taxon>
        <taxon>Pleocyemata</taxon>
        <taxon>Astacidea</taxon>
        <taxon>Parastacoidea</taxon>
        <taxon>Parastacidae</taxon>
        <taxon>Cherax</taxon>
    </lineage>
</organism>
<feature type="non-terminal residue" evidence="2">
    <location>
        <position position="1"/>
    </location>
</feature>
<dbReference type="PRINTS" id="PR00180">
    <property type="entry name" value="CRETINALDHBP"/>
</dbReference>
<comment type="caution">
    <text evidence="2">The sequence shown here is derived from an EMBL/GenBank/DDBJ whole genome shotgun (WGS) entry which is preliminary data.</text>
</comment>
<dbReference type="Proteomes" id="UP001445076">
    <property type="component" value="Unassembled WGS sequence"/>
</dbReference>
<dbReference type="SUPFAM" id="SSF52087">
    <property type="entry name" value="CRAL/TRIO domain"/>
    <property type="match status" value="1"/>
</dbReference>
<dbReference type="CDD" id="cd00170">
    <property type="entry name" value="SEC14"/>
    <property type="match status" value="1"/>
</dbReference>